<dbReference type="SUPFAM" id="SSF48264">
    <property type="entry name" value="Cytochrome P450"/>
    <property type="match status" value="1"/>
</dbReference>
<dbReference type="InterPro" id="IPR036396">
    <property type="entry name" value="Cyt_P450_sf"/>
</dbReference>
<keyword evidence="3" id="KW-0408">Iron</keyword>
<dbReference type="Gene3D" id="1.10.630.10">
    <property type="entry name" value="Cytochrome P450"/>
    <property type="match status" value="1"/>
</dbReference>
<dbReference type="GO" id="GO:0005506">
    <property type="term" value="F:iron ion binding"/>
    <property type="evidence" value="ECO:0007669"/>
    <property type="project" value="InterPro"/>
</dbReference>
<keyword evidence="4" id="KW-0472">Membrane</keyword>
<dbReference type="VEuPathDB" id="FungiDB:RhiirA1_539391"/>
<reference evidence="5 6" key="2">
    <citation type="submission" date="2017-10" db="EMBL/GenBank/DDBJ databases">
        <title>Genome analyses suggest a sexual origin of heterokaryosis in a supposedly ancient asexual fungus.</title>
        <authorList>
            <person name="Corradi N."/>
            <person name="Sedzielewska K."/>
            <person name="Noel J."/>
            <person name="Charron P."/>
            <person name="Farinelli L."/>
            <person name="Marton T."/>
            <person name="Kruger M."/>
            <person name="Pelin A."/>
            <person name="Brachmann A."/>
            <person name="Corradi N."/>
        </authorList>
    </citation>
    <scope>NUCLEOTIDE SEQUENCE [LARGE SCALE GENOMIC DNA]</scope>
    <source>
        <strain evidence="5 6">A1</strain>
    </source>
</reference>
<dbReference type="GO" id="GO:0016705">
    <property type="term" value="F:oxidoreductase activity, acting on paired donors, with incorporation or reduction of molecular oxygen"/>
    <property type="evidence" value="ECO:0007669"/>
    <property type="project" value="InterPro"/>
</dbReference>
<keyword evidence="4" id="KW-0812">Transmembrane</keyword>
<evidence type="ECO:0000256" key="3">
    <source>
        <dbReference type="ARBA" id="ARBA00023004"/>
    </source>
</evidence>
<proteinExistence type="inferred from homology"/>
<dbReference type="PANTHER" id="PTHR24300">
    <property type="entry name" value="CYTOCHROME P450 508A4-RELATED"/>
    <property type="match status" value="1"/>
</dbReference>
<dbReference type="Proteomes" id="UP000232688">
    <property type="component" value="Unassembled WGS sequence"/>
</dbReference>
<comment type="caution">
    <text evidence="5">The sequence shown here is derived from an EMBL/GenBank/DDBJ whole genome shotgun (WGS) entry which is preliminary data.</text>
</comment>
<dbReference type="GO" id="GO:0020037">
    <property type="term" value="F:heme binding"/>
    <property type="evidence" value="ECO:0007669"/>
    <property type="project" value="InterPro"/>
</dbReference>
<evidence type="ECO:0008006" key="7">
    <source>
        <dbReference type="Google" id="ProtNLM"/>
    </source>
</evidence>
<dbReference type="GO" id="GO:0004497">
    <property type="term" value="F:monooxygenase activity"/>
    <property type="evidence" value="ECO:0007669"/>
    <property type="project" value="InterPro"/>
</dbReference>
<gene>
    <name evidence="5" type="ORF">RhiirA1_539391</name>
</gene>
<evidence type="ECO:0000256" key="4">
    <source>
        <dbReference type="SAM" id="Phobius"/>
    </source>
</evidence>
<dbReference type="InterPro" id="IPR001128">
    <property type="entry name" value="Cyt_P450"/>
</dbReference>
<feature type="transmembrane region" description="Helical" evidence="4">
    <location>
        <begin position="6"/>
        <end position="26"/>
    </location>
</feature>
<accession>A0A2N0RCU1</accession>
<evidence type="ECO:0000313" key="6">
    <source>
        <dbReference type="Proteomes" id="UP000232688"/>
    </source>
</evidence>
<name>A0A2N0RCU1_9GLOM</name>
<keyword evidence="2" id="KW-0479">Metal-binding</keyword>
<protein>
    <recommendedName>
        <fullName evidence="7">Cytochrome P450</fullName>
    </recommendedName>
</protein>
<dbReference type="EMBL" id="LLXH01001031">
    <property type="protein sequence ID" value="PKC61111.1"/>
    <property type="molecule type" value="Genomic_DNA"/>
</dbReference>
<dbReference type="Pfam" id="PF00067">
    <property type="entry name" value="p450"/>
    <property type="match status" value="1"/>
</dbReference>
<dbReference type="AlphaFoldDB" id="A0A2N0RCU1"/>
<evidence type="ECO:0000256" key="1">
    <source>
        <dbReference type="ARBA" id="ARBA00010617"/>
    </source>
</evidence>
<sequence>MISTIVFSLGVSDIFYLLVTFIIIYVSRYYYHYFTRLNPLPGPLPLPIVGNIHQKRGYEFNDWLMSLHKKYGDMFELSLAGQRTIFLCNTDLIENMNIPSTKTRYPFRRYIVSEGVKEYGIDGTGIINNIDPKSWKYNRQFFAQAMMTPSFNYQAVEMDE</sequence>
<comment type="similarity">
    <text evidence="1">Belongs to the cytochrome P450 family.</text>
</comment>
<reference evidence="5 6" key="1">
    <citation type="submission" date="2017-10" db="EMBL/GenBank/DDBJ databases">
        <title>Extensive intraspecific genome diversity in a model arbuscular mycorrhizal fungus.</title>
        <authorList>
            <person name="Chen E.C.H."/>
            <person name="Morin E."/>
            <person name="Baudet D."/>
            <person name="Noel J."/>
            <person name="Ndikumana S."/>
            <person name="Charron P."/>
            <person name="St-Onge C."/>
            <person name="Giorgi J."/>
            <person name="Grigoriev I.V."/>
            <person name="Roux C."/>
            <person name="Martin F.M."/>
            <person name="Corradi N."/>
        </authorList>
    </citation>
    <scope>NUCLEOTIDE SEQUENCE [LARGE SCALE GENOMIC DNA]</scope>
    <source>
        <strain evidence="5 6">A1</strain>
    </source>
</reference>
<dbReference type="PANTHER" id="PTHR24300:SF417">
    <property type="entry name" value="CYTOCHROME P450 508B1-RELATED"/>
    <property type="match status" value="1"/>
</dbReference>
<evidence type="ECO:0000256" key="2">
    <source>
        <dbReference type="ARBA" id="ARBA00022723"/>
    </source>
</evidence>
<evidence type="ECO:0000313" key="5">
    <source>
        <dbReference type="EMBL" id="PKC61111.1"/>
    </source>
</evidence>
<organism evidence="5 6">
    <name type="scientific">Rhizophagus irregularis</name>
    <dbReference type="NCBI Taxonomy" id="588596"/>
    <lineage>
        <taxon>Eukaryota</taxon>
        <taxon>Fungi</taxon>
        <taxon>Fungi incertae sedis</taxon>
        <taxon>Mucoromycota</taxon>
        <taxon>Glomeromycotina</taxon>
        <taxon>Glomeromycetes</taxon>
        <taxon>Glomerales</taxon>
        <taxon>Glomeraceae</taxon>
        <taxon>Rhizophagus</taxon>
    </lineage>
</organism>
<dbReference type="InterPro" id="IPR050182">
    <property type="entry name" value="Cytochrome_P450_fam2"/>
</dbReference>
<keyword evidence="4" id="KW-1133">Transmembrane helix</keyword>